<organism evidence="1 2">
    <name type="scientific">Candidatus Gottesmanbacteria bacterium GW2011_GWB1_49_7</name>
    <dbReference type="NCBI Taxonomy" id="1618448"/>
    <lineage>
        <taxon>Bacteria</taxon>
        <taxon>Candidatus Gottesmaniibacteriota</taxon>
    </lineage>
</organism>
<dbReference type="AlphaFoldDB" id="A0A0G1W1S7"/>
<dbReference type="Gene3D" id="2.40.30.20">
    <property type="match status" value="1"/>
</dbReference>
<dbReference type="PATRIC" id="fig|1618448.3.peg.530"/>
<gene>
    <name evidence="1" type="ORF">UY48_C0010G0005</name>
</gene>
<evidence type="ECO:0000313" key="1">
    <source>
        <dbReference type="EMBL" id="KKW12653.1"/>
    </source>
</evidence>
<proteinExistence type="predicted"/>
<reference evidence="1 2" key="1">
    <citation type="journal article" date="2015" name="Nature">
        <title>rRNA introns, odd ribosomes, and small enigmatic genomes across a large radiation of phyla.</title>
        <authorList>
            <person name="Brown C.T."/>
            <person name="Hug L.A."/>
            <person name="Thomas B.C."/>
            <person name="Sharon I."/>
            <person name="Castelle C.J."/>
            <person name="Singh A."/>
            <person name="Wilkins M.J."/>
            <person name="Williams K.H."/>
            <person name="Banfield J.F."/>
        </authorList>
    </citation>
    <scope>NUCLEOTIDE SEQUENCE [LARGE SCALE GENOMIC DNA]</scope>
</reference>
<sequence>MRSYQATHDLTAVSANLRETAINTEQTLDTTMLCALGDIIQLDRRRESNSNEATGYEEPDTLYDLGTLASGTFNFEKAQPQHIAFLCAYALGATTTGAAGTGYQHTITPIAGDLDEDRSVPSFTAAQRLGNNVLRRRFASIFVDSLTATFAKDSWVKITGNLKGSGKYTNNVTTEDITAEFDATTLTLAANAVQGSDAATRLANVQRIRALVPNSGEYQDVAYSAVSGATPAIITITPPATAVAIAGLSKAAACVVTWTAHGLISGDKATIAGITQAEWLALNAEHTITLIGDDSFSIPVDTSGYVLVYDAGTDPGTIIESTDATYEVLYIPTESGWMTFPSRINETPLRVSEMTLTVGGKWNGTTFLGGRDLQAELKSINWTFNNSLKVEFVPGAGGTYASRGIREGRSQKLKLNREFREYIMQQHMDDNDTLGLYILVEGAIYDSPHKYQAEFIFPKVGVLAAPVSVDGKRLAEAGDLQVLEDSTYGSVIVKVKNLQITYAA</sequence>
<accession>A0A0G1W1S7</accession>
<comment type="caution">
    <text evidence="1">The sequence shown here is derived from an EMBL/GenBank/DDBJ whole genome shotgun (WGS) entry which is preliminary data.</text>
</comment>
<name>A0A0G1W1S7_9BACT</name>
<dbReference type="Proteomes" id="UP000034588">
    <property type="component" value="Unassembled WGS sequence"/>
</dbReference>
<dbReference type="InterPro" id="IPR023366">
    <property type="entry name" value="ATP_synth_asu-like_sf"/>
</dbReference>
<dbReference type="EMBL" id="LCQD01000010">
    <property type="protein sequence ID" value="KKW12653.1"/>
    <property type="molecule type" value="Genomic_DNA"/>
</dbReference>
<protein>
    <submittedName>
        <fullName evidence="1">Uncharacterized protein</fullName>
    </submittedName>
</protein>
<evidence type="ECO:0000313" key="2">
    <source>
        <dbReference type="Proteomes" id="UP000034588"/>
    </source>
</evidence>